<dbReference type="PANTHER" id="PTHR34610">
    <property type="entry name" value="SSL7007 PROTEIN"/>
    <property type="match status" value="1"/>
</dbReference>
<sequence>MRVLIDTNVLISAALSANGTPFQAYVKAASYPNHGLICEQNVDEIKRIFNKKFPNRLAALDKFLSVALLTLELVPVPTDENVSETQIRDVNDRPILRAAIEAKADVLLTGDKDFLESGVKNPAIMTPAEFLKY</sequence>
<feature type="domain" description="PIN" evidence="1">
    <location>
        <begin position="1"/>
        <end position="116"/>
    </location>
</feature>
<reference evidence="2" key="1">
    <citation type="journal article" date="2021" name="PeerJ">
        <title>Extensive microbial diversity within the chicken gut microbiome revealed by metagenomics and culture.</title>
        <authorList>
            <person name="Gilroy R."/>
            <person name="Ravi A."/>
            <person name="Getino M."/>
            <person name="Pursley I."/>
            <person name="Horton D.L."/>
            <person name="Alikhan N.F."/>
            <person name="Baker D."/>
            <person name="Gharbi K."/>
            <person name="Hall N."/>
            <person name="Watson M."/>
            <person name="Adriaenssens E.M."/>
            <person name="Foster-Nyarko E."/>
            <person name="Jarju S."/>
            <person name="Secka A."/>
            <person name="Antonio M."/>
            <person name="Oren A."/>
            <person name="Chaudhuri R.R."/>
            <person name="La Ragione R."/>
            <person name="Hildebrand F."/>
            <person name="Pallen M.J."/>
        </authorList>
    </citation>
    <scope>NUCLEOTIDE SEQUENCE</scope>
    <source>
        <strain evidence="2">USAMLcec3-2134</strain>
    </source>
</reference>
<evidence type="ECO:0000259" key="1">
    <source>
        <dbReference type="SMART" id="SM00670"/>
    </source>
</evidence>
<reference evidence="2" key="2">
    <citation type="submission" date="2021-04" db="EMBL/GenBank/DDBJ databases">
        <authorList>
            <person name="Gilroy R."/>
        </authorList>
    </citation>
    <scope>NUCLEOTIDE SEQUENCE</scope>
    <source>
        <strain evidence="2">USAMLcec3-2134</strain>
    </source>
</reference>
<dbReference type="InterPro" id="IPR029060">
    <property type="entry name" value="PIN-like_dom_sf"/>
</dbReference>
<dbReference type="AlphaFoldDB" id="A0A9D2MSZ2"/>
<gene>
    <name evidence="2" type="ORF">H9763_10485</name>
</gene>
<evidence type="ECO:0000313" key="3">
    <source>
        <dbReference type="Proteomes" id="UP000886883"/>
    </source>
</evidence>
<dbReference type="EMBL" id="DWXE01000040">
    <property type="protein sequence ID" value="HJB91871.1"/>
    <property type="molecule type" value="Genomic_DNA"/>
</dbReference>
<dbReference type="NCBIfam" id="TIGR00305">
    <property type="entry name" value="putative toxin-antitoxin system toxin component, PIN family"/>
    <property type="match status" value="1"/>
</dbReference>
<organism evidence="2 3">
    <name type="scientific">Candidatus Eisenbergiella merdigallinarum</name>
    <dbReference type="NCBI Taxonomy" id="2838552"/>
    <lineage>
        <taxon>Bacteria</taxon>
        <taxon>Bacillati</taxon>
        <taxon>Bacillota</taxon>
        <taxon>Clostridia</taxon>
        <taxon>Lachnospirales</taxon>
        <taxon>Lachnospiraceae</taxon>
        <taxon>Eisenbergiella</taxon>
    </lineage>
</organism>
<protein>
    <submittedName>
        <fullName evidence="2">Toxin-antitoxin system toxin component, PIN family</fullName>
    </submittedName>
</protein>
<dbReference type="InterPro" id="IPR002850">
    <property type="entry name" value="PIN_toxin-like"/>
</dbReference>
<dbReference type="SMART" id="SM00670">
    <property type="entry name" value="PINc"/>
    <property type="match status" value="1"/>
</dbReference>
<dbReference type="PANTHER" id="PTHR34610:SF4">
    <property type="entry name" value="SLL8027 PROTEIN"/>
    <property type="match status" value="1"/>
</dbReference>
<comment type="caution">
    <text evidence="2">The sequence shown here is derived from an EMBL/GenBank/DDBJ whole genome shotgun (WGS) entry which is preliminary data.</text>
</comment>
<name>A0A9D2MSZ2_9FIRM</name>
<dbReference type="Proteomes" id="UP000886883">
    <property type="component" value="Unassembled WGS sequence"/>
</dbReference>
<dbReference type="SUPFAM" id="SSF88723">
    <property type="entry name" value="PIN domain-like"/>
    <property type="match status" value="1"/>
</dbReference>
<dbReference type="InterPro" id="IPR002716">
    <property type="entry name" value="PIN_dom"/>
</dbReference>
<accession>A0A9D2MSZ2</accession>
<evidence type="ECO:0000313" key="2">
    <source>
        <dbReference type="EMBL" id="HJB91871.1"/>
    </source>
</evidence>
<dbReference type="Pfam" id="PF13470">
    <property type="entry name" value="PIN_3"/>
    <property type="match status" value="1"/>
</dbReference>
<proteinExistence type="predicted"/>